<dbReference type="CDD" id="cd04186">
    <property type="entry name" value="GT_2_like_c"/>
    <property type="match status" value="1"/>
</dbReference>
<dbReference type="InterPro" id="IPR029044">
    <property type="entry name" value="Nucleotide-diphossugar_trans"/>
</dbReference>
<dbReference type="Pfam" id="PF00535">
    <property type="entry name" value="Glycos_transf_2"/>
    <property type="match status" value="2"/>
</dbReference>
<dbReference type="PANTHER" id="PTHR43179">
    <property type="entry name" value="RHAMNOSYLTRANSFERASE WBBL"/>
    <property type="match status" value="1"/>
</dbReference>
<dbReference type="EMBL" id="JAMZFW010000003">
    <property type="protein sequence ID" value="MCP1101361.1"/>
    <property type="molecule type" value="Genomic_DNA"/>
</dbReference>
<dbReference type="RefSeq" id="WP_262065146.1">
    <property type="nucleotide sequence ID" value="NZ_JAMXOD010000003.1"/>
</dbReference>
<keyword evidence="3" id="KW-1185">Reference proteome</keyword>
<dbReference type="Gene3D" id="3.90.550.10">
    <property type="entry name" value="Spore Coat Polysaccharide Biosynthesis Protein SpsA, Chain A"/>
    <property type="match status" value="2"/>
</dbReference>
<name>A0ABT1E916_9FIRM</name>
<evidence type="ECO:0000259" key="1">
    <source>
        <dbReference type="Pfam" id="PF00535"/>
    </source>
</evidence>
<organism evidence="2 3">
    <name type="scientific">Aequitasia blattaphilus</name>
    <dbReference type="NCBI Taxonomy" id="2949332"/>
    <lineage>
        <taxon>Bacteria</taxon>
        <taxon>Bacillati</taxon>
        <taxon>Bacillota</taxon>
        <taxon>Clostridia</taxon>
        <taxon>Lachnospirales</taxon>
        <taxon>Lachnospiraceae</taxon>
        <taxon>Aequitasia</taxon>
    </lineage>
</organism>
<reference evidence="2 3" key="1">
    <citation type="journal article" date="2022" name="Genome Biol. Evol.">
        <title>Host diet, physiology and behaviors set the stage for Lachnospiraceae cladogenesis.</title>
        <authorList>
            <person name="Vera-Ponce De Leon A."/>
            <person name="Schneider M."/>
            <person name="Jahnes B.C."/>
            <person name="Sadowski V."/>
            <person name="Camuy-Velez L.A."/>
            <person name="Duan J."/>
            <person name="Sabree Z.L."/>
        </authorList>
    </citation>
    <scope>NUCLEOTIDE SEQUENCE [LARGE SCALE GENOMIC DNA]</scope>
    <source>
        <strain evidence="2 3">PAL113</strain>
    </source>
</reference>
<proteinExistence type="predicted"/>
<dbReference type="SUPFAM" id="SSF53448">
    <property type="entry name" value="Nucleotide-diphospho-sugar transferases"/>
    <property type="match status" value="2"/>
</dbReference>
<evidence type="ECO:0000313" key="3">
    <source>
        <dbReference type="Proteomes" id="UP001523566"/>
    </source>
</evidence>
<dbReference type="InterPro" id="IPR001173">
    <property type="entry name" value="Glyco_trans_2-like"/>
</dbReference>
<gene>
    <name evidence="2" type="ORF">NK125_02905</name>
</gene>
<feature type="domain" description="Glycosyltransferase 2-like" evidence="1">
    <location>
        <begin position="559"/>
        <end position="738"/>
    </location>
</feature>
<dbReference type="CDD" id="cd04184">
    <property type="entry name" value="GT2_RfbC_Mx_like"/>
    <property type="match status" value="1"/>
</dbReference>
<comment type="caution">
    <text evidence="2">The sequence shown here is derived from an EMBL/GenBank/DDBJ whole genome shotgun (WGS) entry which is preliminary data.</text>
</comment>
<dbReference type="Proteomes" id="UP001523566">
    <property type="component" value="Unassembled WGS sequence"/>
</dbReference>
<accession>A0ABT1E916</accession>
<protein>
    <submittedName>
        <fullName evidence="2">Glycosyltransferase family 2 protein</fullName>
    </submittedName>
</protein>
<evidence type="ECO:0000313" key="2">
    <source>
        <dbReference type="EMBL" id="MCP1101361.1"/>
    </source>
</evidence>
<feature type="domain" description="Glycosyltransferase 2-like" evidence="1">
    <location>
        <begin position="303"/>
        <end position="463"/>
    </location>
</feature>
<dbReference type="PANTHER" id="PTHR43179:SF7">
    <property type="entry name" value="RHAMNOSYLTRANSFERASE WBBL"/>
    <property type="match status" value="1"/>
</dbReference>
<sequence>MGIKHYIDKKRYKNLPDKQLFIVRGWCFDSEGEEVTFVARVNQKKRVFKLKTSNRSDVKKKFEKKYKPDLKCGFHITVELPKDIEPTEFELIARTEVEAKTILKLNERGLNKLEDKKSITYAIDFVSVNEDVAKIRGWAVSYETNDPLNLAIVDQSKKKQDIRLARQSRKDLVKLGIIEEAQVECGFEIDVNYIHGESVILILSDGVEHTKVSFDPDKIDKKNQYLTKVGMVKTVVKKVNAANVKKGIVQLQNHGFKGFKEYLINRINHGGKPYELWFEENKATKDELEKQAKKEFEYAPLISVVTPTYKTPQSFLRKMIDSVINQSYSNWELCIADGSGGDAVVEAELKAYAEKDSRIKYKILEENLGIADNTNEAITLATGEYIGLFDHDDELAPNALYEVVKALQKEKYDILYTDEDKIRGEKEIHEDPNFKPDFSPDLFTSHNYITHFFVVKHEIVKEIGGFRKEFDGSQDYDLMFRCIEKAKSIKHIPKILYHWRIHENSVAGDPSSKMYAYTAGQKSIEEHLKRVGVDAEVEMMDLWGMYHVKYKIKGDPLVSVIIPNKDHREDLKRCLDSIFAKSVYKNLEIIIVENNSEEKETFAYYKELEEKHKEVKVVTWKEGFNYSAINNFGVEHSSGEYLLFLNNDTELISPEGISELLGCCMREDVGAVGAKLLYEDETVQHAGVVIGFGGYAGHVNTEIGRNDYGYMVRARINGNYSAVTAACLMTKRAIFEEIGGFDPIFEVAGNDVDLCLRIRELDKYIVFNAFSEWFHYESKSRGYENTLEKMKRFDEEVNKFRERWDKILKDGDPFYNKNFAIHQAPYTLP</sequence>